<evidence type="ECO:0000313" key="2">
    <source>
        <dbReference type="Proteomes" id="UP001432060"/>
    </source>
</evidence>
<reference evidence="1" key="1">
    <citation type="submission" date="2022-10" db="EMBL/GenBank/DDBJ databases">
        <title>The complete genomes of actinobacterial strains from the NBC collection.</title>
        <authorList>
            <person name="Joergensen T.S."/>
            <person name="Alvarez Arevalo M."/>
            <person name="Sterndorff E.B."/>
            <person name="Faurdal D."/>
            <person name="Vuksanovic O."/>
            <person name="Mourched A.-S."/>
            <person name="Charusanti P."/>
            <person name="Shaw S."/>
            <person name="Blin K."/>
            <person name="Weber T."/>
        </authorList>
    </citation>
    <scope>NUCLEOTIDE SEQUENCE</scope>
    <source>
        <strain evidence="1">NBC_00668</strain>
    </source>
</reference>
<dbReference type="EMBL" id="CP109019">
    <property type="protein sequence ID" value="WUT84075.1"/>
    <property type="molecule type" value="Genomic_DNA"/>
</dbReference>
<sequence>MDTRNRVVNLEFVPDWIPDSGFRLRKAGVQFDAVRVDGDAGRRIADALERMTGGDPGPIVAEASGRRGVYFLVAPRSTAHRSWPPGATRFNAAAGRVSYVPVPALRGATWPLSWRCPPTTADRFVHTLLLRTVAQEILAPPPRES</sequence>
<evidence type="ECO:0008006" key="3">
    <source>
        <dbReference type="Google" id="ProtNLM"/>
    </source>
</evidence>
<protein>
    <recommendedName>
        <fullName evidence="3">DNA primase/polymerase bifunctional N-terminal domain-containing protein</fullName>
    </recommendedName>
</protein>
<keyword evidence="2" id="KW-1185">Reference proteome</keyword>
<gene>
    <name evidence="1" type="ORF">OG515_18685</name>
</gene>
<accession>A0ABZ1XKM7</accession>
<organism evidence="1 2">
    <name type="scientific">Streptomyces melanogenes</name>
    <dbReference type="NCBI Taxonomy" id="67326"/>
    <lineage>
        <taxon>Bacteria</taxon>
        <taxon>Bacillati</taxon>
        <taxon>Actinomycetota</taxon>
        <taxon>Actinomycetes</taxon>
        <taxon>Kitasatosporales</taxon>
        <taxon>Streptomycetaceae</taxon>
        <taxon>Streptomyces</taxon>
    </lineage>
</organism>
<dbReference type="Proteomes" id="UP001432060">
    <property type="component" value="Chromosome"/>
</dbReference>
<evidence type="ECO:0000313" key="1">
    <source>
        <dbReference type="EMBL" id="WUT84075.1"/>
    </source>
</evidence>
<name>A0ABZ1XKM7_9ACTN</name>
<proteinExistence type="predicted"/>